<proteinExistence type="predicted"/>
<comment type="caution">
    <text evidence="1">The sequence shown here is derived from an EMBL/GenBank/DDBJ whole genome shotgun (WGS) entry which is preliminary data.</text>
</comment>
<evidence type="ECO:0000313" key="1">
    <source>
        <dbReference type="EMBL" id="TNY19230.1"/>
    </source>
</evidence>
<dbReference type="AlphaFoldDB" id="A0A5C5FR02"/>
<gene>
    <name evidence="1" type="ORF">DMC30DRAFT_401003</name>
</gene>
<accession>A0A5C5FR02</accession>
<dbReference type="Proteomes" id="UP000311382">
    <property type="component" value="Unassembled WGS sequence"/>
</dbReference>
<name>A0A5C5FR02_9BASI</name>
<evidence type="ECO:0000313" key="2">
    <source>
        <dbReference type="Proteomes" id="UP000311382"/>
    </source>
</evidence>
<sequence length="83" mass="8860">MFPTARREPFAWLLRSPIRSVFASPLCPCSTALPPALTNPRARGGRSLLPRVVTPSPGLPLPPSSCAIPLPLHPTSRTDSLPP</sequence>
<organism evidence="1 2">
    <name type="scientific">Rhodotorula diobovata</name>
    <dbReference type="NCBI Taxonomy" id="5288"/>
    <lineage>
        <taxon>Eukaryota</taxon>
        <taxon>Fungi</taxon>
        <taxon>Dikarya</taxon>
        <taxon>Basidiomycota</taxon>
        <taxon>Pucciniomycotina</taxon>
        <taxon>Microbotryomycetes</taxon>
        <taxon>Sporidiobolales</taxon>
        <taxon>Sporidiobolaceae</taxon>
        <taxon>Rhodotorula</taxon>
    </lineage>
</organism>
<protein>
    <submittedName>
        <fullName evidence="1">Uncharacterized protein</fullName>
    </submittedName>
</protein>
<dbReference type="EMBL" id="SOZI01000103">
    <property type="protein sequence ID" value="TNY19230.1"/>
    <property type="molecule type" value="Genomic_DNA"/>
</dbReference>
<reference evidence="1 2" key="1">
    <citation type="submission" date="2019-03" db="EMBL/GenBank/DDBJ databases">
        <title>Rhodosporidium diobovatum UCD-FST 08-225 genome sequencing, assembly, and annotation.</title>
        <authorList>
            <person name="Fakankun I.U."/>
            <person name="Fristensky B."/>
            <person name="Levin D.B."/>
        </authorList>
    </citation>
    <scope>NUCLEOTIDE SEQUENCE [LARGE SCALE GENOMIC DNA]</scope>
    <source>
        <strain evidence="1 2">UCD-FST 08-225</strain>
    </source>
</reference>
<keyword evidence="2" id="KW-1185">Reference proteome</keyword>